<feature type="compositionally biased region" description="Basic and acidic residues" evidence="1">
    <location>
        <begin position="120"/>
        <end position="131"/>
    </location>
</feature>
<evidence type="ECO:0000313" key="3">
    <source>
        <dbReference type="Proteomes" id="UP000242180"/>
    </source>
</evidence>
<evidence type="ECO:0000313" key="2">
    <source>
        <dbReference type="EMBL" id="ORY98759.1"/>
    </source>
</evidence>
<protein>
    <submittedName>
        <fullName evidence="2">Uncharacterized protein</fullName>
    </submittedName>
</protein>
<proteinExistence type="predicted"/>
<name>A0A1X2HI96_SYNRA</name>
<keyword evidence="3" id="KW-1185">Reference proteome</keyword>
<sequence>MARTRKAKQISVNPGFKPKPLSFKREGPAAKKVNMNKKNVSYEDLCNLQQQAFKQKLTSIIRSIKTTKRGIDARVVERVTQALTKKKQQLIEEEARMPIGTLQLADELGVISTSSTKRPPTQEDNDRKDPQFNHADIPLRSCTTKICQVLRQEVLQDTELLHHVHSKFQGTMQHLSDEIHDVGVITEATMIKFATTGLQRQFHLHKFTNKTTIQKT</sequence>
<accession>A0A1X2HI96</accession>
<feature type="region of interest" description="Disordered" evidence="1">
    <location>
        <begin position="111"/>
        <end position="135"/>
    </location>
</feature>
<gene>
    <name evidence="2" type="ORF">BCR43DRAFT_512933</name>
</gene>
<reference evidence="2 3" key="1">
    <citation type="submission" date="2016-07" db="EMBL/GenBank/DDBJ databases">
        <title>Pervasive Adenine N6-methylation of Active Genes in Fungi.</title>
        <authorList>
            <consortium name="DOE Joint Genome Institute"/>
            <person name="Mondo S.J."/>
            <person name="Dannebaum R.O."/>
            <person name="Kuo R.C."/>
            <person name="Labutti K."/>
            <person name="Haridas S."/>
            <person name="Kuo A."/>
            <person name="Salamov A."/>
            <person name="Ahrendt S.R."/>
            <person name="Lipzen A."/>
            <person name="Sullivan W."/>
            <person name="Andreopoulos W.B."/>
            <person name="Clum A."/>
            <person name="Lindquist E."/>
            <person name="Daum C."/>
            <person name="Ramamoorthy G.K."/>
            <person name="Gryganskyi A."/>
            <person name="Culley D."/>
            <person name="Magnuson J.K."/>
            <person name="James T.Y."/>
            <person name="O'Malley M.A."/>
            <person name="Stajich J.E."/>
            <person name="Spatafora J.W."/>
            <person name="Visel A."/>
            <person name="Grigoriev I.V."/>
        </authorList>
    </citation>
    <scope>NUCLEOTIDE SEQUENCE [LARGE SCALE GENOMIC DNA]</scope>
    <source>
        <strain evidence="2 3">NRRL 2496</strain>
    </source>
</reference>
<organism evidence="2 3">
    <name type="scientific">Syncephalastrum racemosum</name>
    <name type="common">Filamentous fungus</name>
    <dbReference type="NCBI Taxonomy" id="13706"/>
    <lineage>
        <taxon>Eukaryota</taxon>
        <taxon>Fungi</taxon>
        <taxon>Fungi incertae sedis</taxon>
        <taxon>Mucoromycota</taxon>
        <taxon>Mucoromycotina</taxon>
        <taxon>Mucoromycetes</taxon>
        <taxon>Mucorales</taxon>
        <taxon>Syncephalastraceae</taxon>
        <taxon>Syncephalastrum</taxon>
    </lineage>
</organism>
<dbReference type="EMBL" id="MCGN01000003">
    <property type="protein sequence ID" value="ORY98759.1"/>
    <property type="molecule type" value="Genomic_DNA"/>
</dbReference>
<evidence type="ECO:0000256" key="1">
    <source>
        <dbReference type="SAM" id="MobiDB-lite"/>
    </source>
</evidence>
<dbReference type="AlphaFoldDB" id="A0A1X2HI96"/>
<dbReference type="Proteomes" id="UP000242180">
    <property type="component" value="Unassembled WGS sequence"/>
</dbReference>
<comment type="caution">
    <text evidence="2">The sequence shown here is derived from an EMBL/GenBank/DDBJ whole genome shotgun (WGS) entry which is preliminary data.</text>
</comment>
<feature type="region of interest" description="Disordered" evidence="1">
    <location>
        <begin position="1"/>
        <end position="24"/>
    </location>
</feature>
<dbReference type="InParanoid" id="A0A1X2HI96"/>